<dbReference type="Gene3D" id="3.40.50.360">
    <property type="match status" value="1"/>
</dbReference>
<evidence type="ECO:0000313" key="3">
    <source>
        <dbReference type="EMBL" id="MDR7294454.1"/>
    </source>
</evidence>
<dbReference type="Pfam" id="PF07992">
    <property type="entry name" value="Pyr_redox_2"/>
    <property type="match status" value="1"/>
</dbReference>
<feature type="domain" description="Flavodoxin-like" evidence="2">
    <location>
        <begin position="874"/>
        <end position="1015"/>
    </location>
</feature>
<dbReference type="Gene3D" id="1.10.630.10">
    <property type="entry name" value="Cytochrome P450"/>
    <property type="match status" value="1"/>
</dbReference>
<evidence type="ECO:0000256" key="1">
    <source>
        <dbReference type="ARBA" id="ARBA00010617"/>
    </source>
</evidence>
<dbReference type="InterPro" id="IPR017972">
    <property type="entry name" value="Cyt_P450_CS"/>
</dbReference>
<dbReference type="PROSITE" id="PS00086">
    <property type="entry name" value="CYTOCHROME_P450"/>
    <property type="match status" value="1"/>
</dbReference>
<dbReference type="Pfam" id="PF00067">
    <property type="entry name" value="p450"/>
    <property type="match status" value="1"/>
</dbReference>
<dbReference type="RefSeq" id="WP_310248250.1">
    <property type="nucleotide sequence ID" value="NZ_JAVDXX010000001.1"/>
</dbReference>
<dbReference type="InterPro" id="IPR008254">
    <property type="entry name" value="Flavodoxin/NO_synth"/>
</dbReference>
<dbReference type="PROSITE" id="PS50902">
    <property type="entry name" value="FLAVODOXIN_LIKE"/>
    <property type="match status" value="1"/>
</dbReference>
<evidence type="ECO:0000313" key="4">
    <source>
        <dbReference type="Proteomes" id="UP001180715"/>
    </source>
</evidence>
<comment type="caution">
    <text evidence="3">The sequence shown here is derived from an EMBL/GenBank/DDBJ whole genome shotgun (WGS) entry which is preliminary data.</text>
</comment>
<dbReference type="PRINTS" id="PR00359">
    <property type="entry name" value="BP450"/>
</dbReference>
<dbReference type="InterPro" id="IPR029039">
    <property type="entry name" value="Flavoprotein-like_sf"/>
</dbReference>
<reference evidence="3" key="1">
    <citation type="submission" date="2023-07" db="EMBL/GenBank/DDBJ databases">
        <title>Sequencing the genomes of 1000 actinobacteria strains.</title>
        <authorList>
            <person name="Klenk H.-P."/>
        </authorList>
    </citation>
    <scope>NUCLEOTIDE SEQUENCE</scope>
    <source>
        <strain evidence="3">DSM 13068</strain>
    </source>
</reference>
<dbReference type="PANTHER" id="PTHR46696">
    <property type="entry name" value="P450, PUTATIVE (EUROFUNG)-RELATED"/>
    <property type="match status" value="1"/>
</dbReference>
<keyword evidence="4" id="KW-1185">Reference proteome</keyword>
<organism evidence="3 4">
    <name type="scientific">Pseudoglutamicibacter albus</name>
    <dbReference type="NCBI Taxonomy" id="98671"/>
    <lineage>
        <taxon>Bacteria</taxon>
        <taxon>Bacillati</taxon>
        <taxon>Actinomycetota</taxon>
        <taxon>Actinomycetes</taxon>
        <taxon>Micrococcales</taxon>
        <taxon>Micrococcaceae</taxon>
        <taxon>Pseudoglutamicibacter</taxon>
    </lineage>
</organism>
<dbReference type="Pfam" id="PF00258">
    <property type="entry name" value="Flavodoxin_1"/>
    <property type="match status" value="1"/>
</dbReference>
<accession>A0ABU1Z1G3</accession>
<comment type="similarity">
    <text evidence="1">Belongs to the cytochrome P450 family.</text>
</comment>
<dbReference type="SUPFAM" id="SSF51971">
    <property type="entry name" value="Nucleotide-binding domain"/>
    <property type="match status" value="1"/>
</dbReference>
<dbReference type="InterPro" id="IPR001128">
    <property type="entry name" value="Cyt_P450"/>
</dbReference>
<dbReference type="EMBL" id="JAVDXX010000001">
    <property type="protein sequence ID" value="MDR7294454.1"/>
    <property type="molecule type" value="Genomic_DNA"/>
</dbReference>
<dbReference type="SUPFAM" id="SSF52218">
    <property type="entry name" value="Flavoproteins"/>
    <property type="match status" value="1"/>
</dbReference>
<dbReference type="SUPFAM" id="SSF48264">
    <property type="entry name" value="Cytochrome P450"/>
    <property type="match status" value="1"/>
</dbReference>
<dbReference type="Gene3D" id="3.50.50.60">
    <property type="entry name" value="FAD/NAD(P)-binding domain"/>
    <property type="match status" value="1"/>
</dbReference>
<protein>
    <submittedName>
        <fullName evidence="3">Cytochrome P450/flavodoxin</fullName>
    </submittedName>
</protein>
<dbReference type="InterPro" id="IPR002397">
    <property type="entry name" value="Cyt_P450_B"/>
</dbReference>
<proteinExistence type="inferred from homology"/>
<dbReference type="Proteomes" id="UP001180715">
    <property type="component" value="Unassembled WGS sequence"/>
</dbReference>
<dbReference type="InterPro" id="IPR036396">
    <property type="entry name" value="Cyt_P450_sf"/>
</dbReference>
<sequence>MLTREETSTSTQSRIPSGAKEAPVADWVTIPELYKDPFPIYERLRAEGGVHWVPAVGRYLITSYSAVSATEHDQETYSANEEGSLQIRAMGHSMLRKDDPEHYIERAAWQPTLKPGYVRRVWASMYRDLAEKQLQKLIEKGPGADLIWDFAAPFASEALRNMMGLYNATQEDLQRWSQTMIDATGNYADDPEVWAAGKRSFDEVDEALDEMLAYHAKNRDNSLISGLLSIPDYRMPIEQIRANIKMTIGGGLNEPRDALGVAAYALMTHPEQRADVMANQALWPTVFEETIRWVAPIGMYSRQVTRDTVLDGTFLPQGARLGICVLSANRDENVWENPEKFNIHREAKPHLAFSKGVHVCLGSWAARSQIADVALPLLFNTLEGLDLQPDKPSEAGGWVFRGMLSLPVTWKSVARTPGYGSSGITAGSGNADGPRVAIIGSGPSGSFAAKEILRTVDGSKVDVFDKLPVPYGLLRFGVAADHQGTKTVEAQFDKVYSNERVRFIGNTSIDLDAGLAELRENYDAVVLATGAADDRALALPGADLKHVYTAGRVTRLLNGHPDEFQTTEAAATLPELGSTVAVVGQGNVAIDLLRLLGKSTEELHGSDVRDDVHGHLREGIQRIHVIGRSPAHHAKFDPVMVREVARVPSMTHTLHGVDLAATPEGKDARLDALRDLTEGSAALAAGGHPIEVHWHFGASPLTFEGSEAVQAVQIEDHTGVVASLDVDSVITAVGFENREYGSHGLSHLPEVIPADGQLAQDVYAIGWVRTNGRGTIPDQRVAAQELATKIASEVSAGRISTGAAGIEPGDDAVDFRGWKRIDLKEKMTARAGRCREKIVAWDALLETACDESLDTAEASVHAEAEADITVSQPISILYGTESGNAELIAEELGEFLGAQPDLEVKNLAEIAPEELGAERFYMVICSTYGDGEVPASAKGFYEQLVSEGPDLRGVRFGVFGLGDSSYAKTYSRGSELVAEAMEARGATRLGEYGRHDAGGLIPADEAACEWAEGILSTVGAADKEFTA</sequence>
<dbReference type="InterPro" id="IPR023753">
    <property type="entry name" value="FAD/NAD-binding_dom"/>
</dbReference>
<name>A0ABU1Z1G3_9MICC</name>
<gene>
    <name evidence="3" type="ORF">J2S67_001722</name>
</gene>
<dbReference type="PANTHER" id="PTHR46696:SF1">
    <property type="entry name" value="CYTOCHROME P450 YJIB-RELATED"/>
    <property type="match status" value="1"/>
</dbReference>
<dbReference type="Gene3D" id="3.40.50.720">
    <property type="entry name" value="NAD(P)-binding Rossmann-like Domain"/>
    <property type="match status" value="1"/>
</dbReference>
<dbReference type="InterPro" id="IPR036188">
    <property type="entry name" value="FAD/NAD-bd_sf"/>
</dbReference>
<evidence type="ECO:0000259" key="2">
    <source>
        <dbReference type="PROSITE" id="PS50902"/>
    </source>
</evidence>